<feature type="chain" id="PRO_5040952318" evidence="2">
    <location>
        <begin position="21"/>
        <end position="166"/>
    </location>
</feature>
<dbReference type="OrthoDB" id="5079492at2759"/>
<evidence type="ECO:0000256" key="1">
    <source>
        <dbReference type="SAM" id="MobiDB-lite"/>
    </source>
</evidence>
<feature type="signal peptide" evidence="2">
    <location>
        <begin position="1"/>
        <end position="20"/>
    </location>
</feature>
<feature type="compositionally biased region" description="Polar residues" evidence="1">
    <location>
        <begin position="91"/>
        <end position="104"/>
    </location>
</feature>
<dbReference type="EMBL" id="JAOQAZ010000002">
    <property type="protein sequence ID" value="KAJ4269657.1"/>
    <property type="molecule type" value="Genomic_DNA"/>
</dbReference>
<keyword evidence="2" id="KW-0732">Signal</keyword>
<gene>
    <name evidence="3" type="ORF">NW762_001325</name>
</gene>
<dbReference type="Proteomes" id="UP001152049">
    <property type="component" value="Unassembled WGS sequence"/>
</dbReference>
<comment type="caution">
    <text evidence="3">The sequence shown here is derived from an EMBL/GenBank/DDBJ whole genome shotgun (WGS) entry which is preliminary data.</text>
</comment>
<feature type="region of interest" description="Disordered" evidence="1">
    <location>
        <begin position="91"/>
        <end position="166"/>
    </location>
</feature>
<evidence type="ECO:0000313" key="3">
    <source>
        <dbReference type="EMBL" id="KAJ4269657.1"/>
    </source>
</evidence>
<protein>
    <submittedName>
        <fullName evidence="3">Uncharacterized protein</fullName>
    </submittedName>
</protein>
<evidence type="ECO:0000313" key="4">
    <source>
        <dbReference type="Proteomes" id="UP001152049"/>
    </source>
</evidence>
<proteinExistence type="predicted"/>
<sequence length="166" mass="17926">MPKTIFRLFLGFSLVVLVTSQTTSLDSESICGYIDGGELAKDTILIHTVECTDGSLSACATYTWPELSAEGYFCAPSQTTATVITAIDVSTSDQAEASSQQPTTADEEPTEPLPTIDESRPPEEPRPTETQDTGPPDLGTEHESLDVADDRDDGLVKQAHNKFPRF</sequence>
<organism evidence="3 4">
    <name type="scientific">Fusarium torreyae</name>
    <dbReference type="NCBI Taxonomy" id="1237075"/>
    <lineage>
        <taxon>Eukaryota</taxon>
        <taxon>Fungi</taxon>
        <taxon>Dikarya</taxon>
        <taxon>Ascomycota</taxon>
        <taxon>Pezizomycotina</taxon>
        <taxon>Sordariomycetes</taxon>
        <taxon>Hypocreomycetidae</taxon>
        <taxon>Hypocreales</taxon>
        <taxon>Nectriaceae</taxon>
        <taxon>Fusarium</taxon>
    </lineage>
</organism>
<name>A0A9W8SFG7_9HYPO</name>
<evidence type="ECO:0000256" key="2">
    <source>
        <dbReference type="SAM" id="SignalP"/>
    </source>
</evidence>
<keyword evidence="4" id="KW-1185">Reference proteome</keyword>
<dbReference type="AlphaFoldDB" id="A0A9W8SFG7"/>
<feature type="compositionally biased region" description="Basic and acidic residues" evidence="1">
    <location>
        <begin position="117"/>
        <end position="129"/>
    </location>
</feature>
<accession>A0A9W8SFG7</accession>
<reference evidence="3" key="1">
    <citation type="submission" date="2022-09" db="EMBL/GenBank/DDBJ databases">
        <title>Fusarium specimens isolated from Avocado Roots.</title>
        <authorList>
            <person name="Stajich J."/>
            <person name="Roper C."/>
            <person name="Heimlech-Rivalta G."/>
        </authorList>
    </citation>
    <scope>NUCLEOTIDE SEQUENCE</scope>
    <source>
        <strain evidence="3">CF00136</strain>
    </source>
</reference>